<accession>A0A840YRX1</accession>
<proteinExistence type="predicted"/>
<evidence type="ECO:0008006" key="3">
    <source>
        <dbReference type="Google" id="ProtNLM"/>
    </source>
</evidence>
<reference evidence="1 2" key="1">
    <citation type="submission" date="2020-08" db="EMBL/GenBank/DDBJ databases">
        <title>Genomic Encyclopedia of Type Strains, Phase IV (KMG-IV): sequencing the most valuable type-strain genomes for metagenomic binning, comparative biology and taxonomic classification.</title>
        <authorList>
            <person name="Goeker M."/>
        </authorList>
    </citation>
    <scope>NUCLEOTIDE SEQUENCE [LARGE SCALE GENOMIC DNA]</scope>
    <source>
        <strain evidence="1 2">DSM 26736</strain>
    </source>
</reference>
<comment type="caution">
    <text evidence="1">The sequence shown here is derived from an EMBL/GenBank/DDBJ whole genome shotgun (WGS) entry which is preliminary data.</text>
</comment>
<protein>
    <recommendedName>
        <fullName evidence="3">PilZ domain-containing protein</fullName>
    </recommendedName>
</protein>
<gene>
    <name evidence="1" type="ORF">FHT02_003683</name>
</gene>
<dbReference type="Proteomes" id="UP000527143">
    <property type="component" value="Unassembled WGS sequence"/>
</dbReference>
<evidence type="ECO:0000313" key="2">
    <source>
        <dbReference type="Proteomes" id="UP000527143"/>
    </source>
</evidence>
<dbReference type="RefSeq" id="WP_184090900.1">
    <property type="nucleotide sequence ID" value="NZ_JACIJF010000017.1"/>
</dbReference>
<organism evidence="1 2">
    <name type="scientific">Sphingomonas xinjiangensis</name>
    <dbReference type="NCBI Taxonomy" id="643568"/>
    <lineage>
        <taxon>Bacteria</taxon>
        <taxon>Pseudomonadati</taxon>
        <taxon>Pseudomonadota</taxon>
        <taxon>Alphaproteobacteria</taxon>
        <taxon>Sphingomonadales</taxon>
        <taxon>Sphingomonadaceae</taxon>
        <taxon>Sphingomonas</taxon>
    </lineage>
</organism>
<dbReference type="AlphaFoldDB" id="A0A840YRX1"/>
<dbReference type="SUPFAM" id="SSF141371">
    <property type="entry name" value="PilZ domain-like"/>
    <property type="match status" value="1"/>
</dbReference>
<sequence length="125" mass="13473">MKHVVTMHSERRIAERQESSLETMITDGPVQSAIVLLEDISEAGFGMISVAPLTPGDLIRVELPRVQSRSAAVVWQSGVRFGCTFETPITADELQSVTEAGAERQALAQRRAATGWRPSVAALAA</sequence>
<dbReference type="EMBL" id="JACIJF010000017">
    <property type="protein sequence ID" value="MBB5712424.1"/>
    <property type="molecule type" value="Genomic_DNA"/>
</dbReference>
<evidence type="ECO:0000313" key="1">
    <source>
        <dbReference type="EMBL" id="MBB5712424.1"/>
    </source>
</evidence>
<name>A0A840YRX1_9SPHN</name>
<keyword evidence="2" id="KW-1185">Reference proteome</keyword>